<dbReference type="Proteomes" id="UP000254737">
    <property type="component" value="Unassembled WGS sequence"/>
</dbReference>
<gene>
    <name evidence="1" type="primary">yjbR_2</name>
    <name evidence="1" type="ORF">NCTC13456_02549</name>
</gene>
<dbReference type="PANTHER" id="PTHR35145:SF1">
    <property type="entry name" value="CYTOPLASMIC PROTEIN"/>
    <property type="match status" value="1"/>
</dbReference>
<dbReference type="AlphaFoldDB" id="A0A376GFH6"/>
<protein>
    <submittedName>
        <fullName evidence="1">Uncharacterized protein conserved in bacteria</fullName>
    </submittedName>
</protein>
<evidence type="ECO:0000313" key="1">
    <source>
        <dbReference type="EMBL" id="STD58921.1"/>
    </source>
</evidence>
<organism evidence="1 2">
    <name type="scientific">Empedobacter falsenii</name>
    <dbReference type="NCBI Taxonomy" id="343874"/>
    <lineage>
        <taxon>Bacteria</taxon>
        <taxon>Pseudomonadati</taxon>
        <taxon>Bacteroidota</taxon>
        <taxon>Flavobacteriia</taxon>
        <taxon>Flavobacteriales</taxon>
        <taxon>Weeksellaceae</taxon>
        <taxon>Empedobacter</taxon>
    </lineage>
</organism>
<dbReference type="InterPro" id="IPR058532">
    <property type="entry name" value="YjbR/MT2646/Rv2570-like"/>
</dbReference>
<dbReference type="SUPFAM" id="SSF142906">
    <property type="entry name" value="YjbR-like"/>
    <property type="match status" value="1"/>
</dbReference>
<dbReference type="EMBL" id="UFXS01000001">
    <property type="protein sequence ID" value="STD58921.1"/>
    <property type="molecule type" value="Genomic_DNA"/>
</dbReference>
<dbReference type="InterPro" id="IPR038056">
    <property type="entry name" value="YjbR-like_sf"/>
</dbReference>
<dbReference type="PANTHER" id="PTHR35145">
    <property type="entry name" value="CYTOPLASMIC PROTEIN-RELATED"/>
    <property type="match status" value="1"/>
</dbReference>
<dbReference type="RefSeq" id="WP_115000839.1">
    <property type="nucleotide sequence ID" value="NZ_UFXS01000001.1"/>
</dbReference>
<dbReference type="Pfam" id="PF04237">
    <property type="entry name" value="YjbR"/>
    <property type="match status" value="1"/>
</dbReference>
<sequence>MNIEELREYCLSIPLATEDMPFKDEYLMFRVYDKWFAVIPLNDAELKVSLKCNPEEAIELRERYESVTEAWHFNKKYWNTILLNGDMDDETLKSWIKHSVQEVVKKLPKKLRDEYAEFNSK</sequence>
<dbReference type="STRING" id="343874.GCA_000805695_01991"/>
<evidence type="ECO:0000313" key="2">
    <source>
        <dbReference type="Proteomes" id="UP000254737"/>
    </source>
</evidence>
<name>A0A376GFH6_9FLAO</name>
<dbReference type="InterPro" id="IPR007351">
    <property type="entry name" value="YjbR"/>
</dbReference>
<dbReference type="Gene3D" id="3.90.1150.30">
    <property type="match status" value="1"/>
</dbReference>
<proteinExistence type="predicted"/>
<reference evidence="1 2" key="1">
    <citation type="submission" date="2018-06" db="EMBL/GenBank/DDBJ databases">
        <authorList>
            <consortium name="Pathogen Informatics"/>
            <person name="Doyle S."/>
        </authorList>
    </citation>
    <scope>NUCLEOTIDE SEQUENCE [LARGE SCALE GENOMIC DNA]</scope>
    <source>
        <strain evidence="1 2">NCTC13456</strain>
    </source>
</reference>
<accession>A0A376GFH6</accession>